<evidence type="ECO:0000313" key="11">
    <source>
        <dbReference type="Proteomes" id="UP000009376"/>
    </source>
</evidence>
<evidence type="ECO:0000256" key="1">
    <source>
        <dbReference type="ARBA" id="ARBA00001947"/>
    </source>
</evidence>
<dbReference type="Pfam" id="PF05649">
    <property type="entry name" value="Peptidase_M13_N"/>
    <property type="match status" value="1"/>
</dbReference>
<feature type="domain" description="Peptidase M13 C-terminal" evidence="8">
    <location>
        <begin position="463"/>
        <end position="651"/>
    </location>
</feature>
<evidence type="ECO:0000256" key="7">
    <source>
        <dbReference type="ARBA" id="ARBA00023049"/>
    </source>
</evidence>
<evidence type="ECO:0000256" key="6">
    <source>
        <dbReference type="ARBA" id="ARBA00022833"/>
    </source>
</evidence>
<dbReference type="GO" id="GO:0046872">
    <property type="term" value="F:metal ion binding"/>
    <property type="evidence" value="ECO:0007669"/>
    <property type="project" value="UniProtKB-KW"/>
</dbReference>
<evidence type="ECO:0000256" key="3">
    <source>
        <dbReference type="ARBA" id="ARBA00022670"/>
    </source>
</evidence>
<dbReference type="InterPro" id="IPR024079">
    <property type="entry name" value="MetalloPept_cat_dom_sf"/>
</dbReference>
<gene>
    <name evidence="10" type="ORF">BJBARM5_0536</name>
</gene>
<evidence type="ECO:0000256" key="4">
    <source>
        <dbReference type="ARBA" id="ARBA00022723"/>
    </source>
</evidence>
<evidence type="ECO:0000259" key="9">
    <source>
        <dbReference type="Pfam" id="PF05649"/>
    </source>
</evidence>
<dbReference type="PROSITE" id="PS51885">
    <property type="entry name" value="NEPRILYSIN"/>
    <property type="match status" value="1"/>
</dbReference>
<dbReference type="Gene3D" id="1.10.1380.10">
    <property type="entry name" value="Neutral endopeptidase , domain2"/>
    <property type="match status" value="1"/>
</dbReference>
<protein>
    <submittedName>
        <fullName evidence="10">Neprilysin</fullName>
    </submittedName>
</protein>
<reference evidence="10 11" key="1">
    <citation type="journal article" date="2010" name="Proc. Natl. Acad. Sci. U.S.A.">
        <title>Enigmatic, ultrasmall, uncultivated Archaea.</title>
        <authorList>
            <person name="Baker B.J."/>
            <person name="Comolli L.R."/>
            <person name="Dick G.J."/>
            <person name="Hauser L.J."/>
            <person name="Hyatt D."/>
            <person name="Dill B.D."/>
            <person name="Land M.L."/>
            <person name="Verberkmoes N.C."/>
            <person name="Hettich R.L."/>
            <person name="Banfield J.F."/>
        </authorList>
    </citation>
    <scope>NUCLEOTIDE SEQUENCE [LARGE SCALE GENOMIC DNA]</scope>
</reference>
<comment type="cofactor">
    <cofactor evidence="1">
        <name>Zn(2+)</name>
        <dbReference type="ChEBI" id="CHEBI:29105"/>
    </cofactor>
</comment>
<sequence>MISGYCMVKSLKNNHKKEKYIGFSTTYMDTSKDPFEDFYNYATGKWRATHPVPKEEGRYDSFIQLSSENFKILKKIAERYANGKTVTDNEKKIADFFNSFLNTKILNARKFSPIEPIINEIDSVSDFNGIKKMMIKLSKYYAISTFFDVFVAEDKKNSDIYSFYFGQGGLSLPNRDYYLKKEHASILDEFKLYIKKIVKLYGISEKEASFYSDSVISIESYIASISRSEVELRDEIKNYNRFTLNNINKRYQNIDLYNFYFGLSNKKVPFVVIGQPEYFDKMNASIKKFKLEEMKIYMKCRVLQHALPLLHDAASNEYFNFFGKKLMGMKKQEPRWKRAIRLINSNVGEALGEIYVKENFTPEARKKAEELVDDIKSIFLQRLKEVSWMSEVTKKRALKKFSKLSVKIGHPKKFRDYSSFKTDKNELFENVVKAVQFEIKRQINRIGKKVDKEEWLMTPSMVNAYYNPSGNELAFPAGILQPPFFDANMDAAVNYGGIGGVIGHEITHGYDDQGRLYDENGKMREWWLPKDAKRFDSLAKKVSDFYSTMEILPGLKVNGKLTLGENIADLGGIGIAYDALQRYLSRNPLERKIIDGFTAEQRFFLAWSQIWKSNVKDETAKMFAMIDPHSPEKIRGFVPAVTHVKFEETFRDKSKLGKMKKNYPKLNMW</sequence>
<evidence type="ECO:0000256" key="5">
    <source>
        <dbReference type="ARBA" id="ARBA00022801"/>
    </source>
</evidence>
<evidence type="ECO:0000313" key="10">
    <source>
        <dbReference type="EMBL" id="EFD92763.1"/>
    </source>
</evidence>
<dbReference type="Proteomes" id="UP000009376">
    <property type="component" value="Unassembled WGS sequence"/>
</dbReference>
<accession>D6GVM3</accession>
<dbReference type="PANTHER" id="PTHR11733:SF167">
    <property type="entry name" value="FI17812P1-RELATED"/>
    <property type="match status" value="1"/>
</dbReference>
<keyword evidence="6" id="KW-0862">Zinc</keyword>
<keyword evidence="7" id="KW-0482">Metalloprotease</keyword>
<evidence type="ECO:0000259" key="8">
    <source>
        <dbReference type="Pfam" id="PF01431"/>
    </source>
</evidence>
<dbReference type="InterPro" id="IPR000718">
    <property type="entry name" value="Peptidase_M13"/>
</dbReference>
<evidence type="ECO:0000256" key="2">
    <source>
        <dbReference type="ARBA" id="ARBA00007357"/>
    </source>
</evidence>
<dbReference type="AlphaFoldDB" id="D6GVM3"/>
<dbReference type="GO" id="GO:0005886">
    <property type="term" value="C:plasma membrane"/>
    <property type="evidence" value="ECO:0007669"/>
    <property type="project" value="TreeGrafter"/>
</dbReference>
<feature type="domain" description="Peptidase M13 N-terminal" evidence="9">
    <location>
        <begin position="34"/>
        <end position="411"/>
    </location>
</feature>
<comment type="similarity">
    <text evidence="2">Belongs to the peptidase M13 family.</text>
</comment>
<dbReference type="InterPro" id="IPR042089">
    <property type="entry name" value="Peptidase_M13_dom_2"/>
</dbReference>
<dbReference type="SUPFAM" id="SSF55486">
    <property type="entry name" value="Metalloproteases ('zincins'), catalytic domain"/>
    <property type="match status" value="1"/>
</dbReference>
<keyword evidence="3" id="KW-0645">Protease</keyword>
<dbReference type="InterPro" id="IPR008753">
    <property type="entry name" value="Peptidase_M13_N"/>
</dbReference>
<dbReference type="CDD" id="cd08662">
    <property type="entry name" value="M13"/>
    <property type="match status" value="1"/>
</dbReference>
<dbReference type="Pfam" id="PF01431">
    <property type="entry name" value="Peptidase_M13"/>
    <property type="match status" value="1"/>
</dbReference>
<name>D6GVM3_PARA5</name>
<dbReference type="PANTHER" id="PTHR11733">
    <property type="entry name" value="ZINC METALLOPROTEASE FAMILY M13 NEPRILYSIN-RELATED"/>
    <property type="match status" value="1"/>
</dbReference>
<proteinExistence type="inferred from homology"/>
<keyword evidence="5" id="KW-0378">Hydrolase</keyword>
<keyword evidence="4" id="KW-0479">Metal-binding</keyword>
<dbReference type="PRINTS" id="PR00786">
    <property type="entry name" value="NEPRILYSIN"/>
</dbReference>
<organism evidence="10 11">
    <name type="scientific">Candidatus Parvarchaeum acidophilus ARMAN-5</name>
    <dbReference type="NCBI Taxonomy" id="662762"/>
    <lineage>
        <taxon>Archaea</taxon>
        <taxon>Candidatus Parvarchaeota</taxon>
        <taxon>Candidatus Parvarchaeum</taxon>
    </lineage>
</organism>
<dbReference type="GO" id="GO:0004222">
    <property type="term" value="F:metalloendopeptidase activity"/>
    <property type="evidence" value="ECO:0007669"/>
    <property type="project" value="InterPro"/>
</dbReference>
<dbReference type="GO" id="GO:0016485">
    <property type="term" value="P:protein processing"/>
    <property type="evidence" value="ECO:0007669"/>
    <property type="project" value="TreeGrafter"/>
</dbReference>
<dbReference type="InterPro" id="IPR018497">
    <property type="entry name" value="Peptidase_M13_C"/>
</dbReference>
<dbReference type="Gene3D" id="3.40.390.10">
    <property type="entry name" value="Collagenase (Catalytic Domain)"/>
    <property type="match status" value="1"/>
</dbReference>
<dbReference type="EMBL" id="GG745554">
    <property type="protein sequence ID" value="EFD92763.1"/>
    <property type="molecule type" value="Genomic_DNA"/>
</dbReference>